<dbReference type="InterPro" id="IPR002192">
    <property type="entry name" value="PPDK_AMP/ATP-bd"/>
</dbReference>
<dbReference type="GO" id="GO:0046872">
    <property type="term" value="F:metal ion binding"/>
    <property type="evidence" value="ECO:0007669"/>
    <property type="project" value="UniProtKB-KW"/>
</dbReference>
<evidence type="ECO:0000259" key="15">
    <source>
        <dbReference type="Pfam" id="PF00391"/>
    </source>
</evidence>
<dbReference type="AlphaFoldDB" id="A0A3S4W907"/>
<keyword evidence="9" id="KW-0547">Nucleotide-binding</keyword>
<dbReference type="Proteomes" id="UP000273044">
    <property type="component" value="Chromosome"/>
</dbReference>
<evidence type="ECO:0000256" key="3">
    <source>
        <dbReference type="ARBA" id="ARBA00004742"/>
    </source>
</evidence>
<evidence type="ECO:0000256" key="5">
    <source>
        <dbReference type="ARBA" id="ARBA00011996"/>
    </source>
</evidence>
<comment type="similarity">
    <text evidence="4">Belongs to the PEP-utilizing enzyme family.</text>
</comment>
<dbReference type="Gene3D" id="3.50.30.10">
    <property type="entry name" value="Phosphohistidine domain"/>
    <property type="match status" value="1"/>
</dbReference>
<evidence type="ECO:0000256" key="8">
    <source>
        <dbReference type="ARBA" id="ARBA00022723"/>
    </source>
</evidence>
<dbReference type="InterPro" id="IPR008279">
    <property type="entry name" value="PEP-util_enz_mobile_dom"/>
</dbReference>
<keyword evidence="18" id="KW-1185">Reference proteome</keyword>
<reference evidence="17 18" key="1">
    <citation type="submission" date="2018-12" db="EMBL/GenBank/DDBJ databases">
        <authorList>
            <consortium name="Pathogen Informatics"/>
        </authorList>
    </citation>
    <scope>NUCLEOTIDE SEQUENCE [LARGE SCALE GENOMIC DNA]</scope>
    <source>
        <strain evidence="17 18">NCTC12967</strain>
    </source>
</reference>
<dbReference type="EC" id="2.7.9.2" evidence="5"/>
<dbReference type="GO" id="GO:0008986">
    <property type="term" value="F:pyruvate, water dikinase activity"/>
    <property type="evidence" value="ECO:0007669"/>
    <property type="project" value="UniProtKB-EC"/>
</dbReference>
<dbReference type="Pfam" id="PF01326">
    <property type="entry name" value="PPDK_N"/>
    <property type="match status" value="1"/>
</dbReference>
<dbReference type="PANTHER" id="PTHR43030">
    <property type="entry name" value="PHOSPHOENOLPYRUVATE SYNTHASE"/>
    <property type="match status" value="1"/>
</dbReference>
<dbReference type="EMBL" id="LR134406">
    <property type="protein sequence ID" value="VEH71617.1"/>
    <property type="molecule type" value="Genomic_DNA"/>
</dbReference>
<evidence type="ECO:0000313" key="18">
    <source>
        <dbReference type="Proteomes" id="UP000273044"/>
    </source>
</evidence>
<accession>A0A3S4W907</accession>
<dbReference type="InterPro" id="IPR036637">
    <property type="entry name" value="Phosphohistidine_dom_sf"/>
</dbReference>
<evidence type="ECO:0000256" key="2">
    <source>
        <dbReference type="ARBA" id="ARBA00002988"/>
    </source>
</evidence>
<dbReference type="Gene3D" id="3.30.470.20">
    <property type="entry name" value="ATP-grasp fold, B domain"/>
    <property type="match status" value="1"/>
</dbReference>
<dbReference type="GO" id="GO:0005524">
    <property type="term" value="F:ATP binding"/>
    <property type="evidence" value="ECO:0007669"/>
    <property type="project" value="UniProtKB-KW"/>
</dbReference>
<keyword evidence="8" id="KW-0479">Metal-binding</keyword>
<dbReference type="SUPFAM" id="SSF56059">
    <property type="entry name" value="Glutathione synthetase ATP-binding domain-like"/>
    <property type="match status" value="1"/>
</dbReference>
<dbReference type="FunFam" id="3.30.1490.20:FF:000010">
    <property type="entry name" value="Phosphoenolpyruvate synthase"/>
    <property type="match status" value="1"/>
</dbReference>
<name>A0A3S4W907_9ACTN</name>
<evidence type="ECO:0000256" key="10">
    <source>
        <dbReference type="ARBA" id="ARBA00022777"/>
    </source>
</evidence>
<evidence type="ECO:0000313" key="17">
    <source>
        <dbReference type="EMBL" id="VEH71617.1"/>
    </source>
</evidence>
<comment type="catalytic activity">
    <reaction evidence="14">
        <text>pyruvate + ATP + H2O = phosphoenolpyruvate + AMP + phosphate + 2 H(+)</text>
        <dbReference type="Rhea" id="RHEA:11364"/>
        <dbReference type="ChEBI" id="CHEBI:15361"/>
        <dbReference type="ChEBI" id="CHEBI:15377"/>
        <dbReference type="ChEBI" id="CHEBI:15378"/>
        <dbReference type="ChEBI" id="CHEBI:30616"/>
        <dbReference type="ChEBI" id="CHEBI:43474"/>
        <dbReference type="ChEBI" id="CHEBI:58702"/>
        <dbReference type="ChEBI" id="CHEBI:456215"/>
        <dbReference type="EC" id="2.7.9.2"/>
    </reaction>
</comment>
<dbReference type="SUPFAM" id="SSF52009">
    <property type="entry name" value="Phosphohistidine domain"/>
    <property type="match status" value="1"/>
</dbReference>
<comment type="cofactor">
    <cofactor evidence="1">
        <name>Mg(2+)</name>
        <dbReference type="ChEBI" id="CHEBI:18420"/>
    </cofactor>
</comment>
<evidence type="ECO:0000256" key="4">
    <source>
        <dbReference type="ARBA" id="ARBA00007837"/>
    </source>
</evidence>
<dbReference type="Pfam" id="PF00391">
    <property type="entry name" value="PEP-utilizers"/>
    <property type="match status" value="1"/>
</dbReference>
<evidence type="ECO:0000256" key="11">
    <source>
        <dbReference type="ARBA" id="ARBA00022840"/>
    </source>
</evidence>
<dbReference type="InterPro" id="IPR006319">
    <property type="entry name" value="PEP_synth"/>
</dbReference>
<gene>
    <name evidence="17" type="primary">ppsA</name>
    <name evidence="17" type="ORF">NCTC12967_02943</name>
</gene>
<comment type="pathway">
    <text evidence="3">Carbohydrate biosynthesis; gluconeogenesis.</text>
</comment>
<dbReference type="Gene3D" id="3.30.1490.20">
    <property type="entry name" value="ATP-grasp fold, A domain"/>
    <property type="match status" value="1"/>
</dbReference>
<evidence type="ECO:0000256" key="6">
    <source>
        <dbReference type="ARBA" id="ARBA00021623"/>
    </source>
</evidence>
<feature type="domain" description="PEP-utilising enzyme mobile" evidence="15">
    <location>
        <begin position="720"/>
        <end position="790"/>
    </location>
</feature>
<keyword evidence="7 17" id="KW-0808">Transferase</keyword>
<keyword evidence="17" id="KW-0670">Pyruvate</keyword>
<organism evidence="17 18">
    <name type="scientific">Arachnia propionica</name>
    <dbReference type="NCBI Taxonomy" id="1750"/>
    <lineage>
        <taxon>Bacteria</taxon>
        <taxon>Bacillati</taxon>
        <taxon>Actinomycetota</taxon>
        <taxon>Actinomycetes</taxon>
        <taxon>Propionibacteriales</taxon>
        <taxon>Propionibacteriaceae</taxon>
        <taxon>Arachnia</taxon>
    </lineage>
</organism>
<keyword evidence="11" id="KW-0067">ATP-binding</keyword>
<sequence>MIIGLDRVRATDIPLVGGKGANLGELIAAGLPVPGGFCVTAEAYRTAMTPLREEIAGLLETGNHDRLRELVAAAPLPDGLADRIRTAAGNLDGPVAVRSSATAEDLPDASFAGQQETYLGVAGGDAVVEAVRRCWASLWSDRAIAYRDEQGFTHDDVALAVVVQRMIPADAAGVAFTLDPVTGRRRVVIESAWGLGEAVVSGAVTPDSFAVERGRIAERHIGDKRIRIDMTATGETATTELPGEQRGRASLTDHDVIAVARLAEQVEHHYGRPMDVEWALAGGKPWLLQARPITTAAPVGPDRRVGRTSRFIRNDIIEHFPSPYPLDLMVTRILVRCLDATTGFAGLRMRPIDGLVEMDADGAVTIGHPRISWWRLPTGIVRIARTPWRDPRGWDTDTGARVRRFTARLRDLPVATLPGADIAEALTEASGQVEAMVTSRFVEYLGFHVLRGVRLRVLLRLARVKTRPEDLLGDLDYATVVVDRELGRLVAAIPEPVRRLLAQDPIDVDAVTQQDPEWWGRAEDFLARHGARTTRMYQPFSSRSWRDDLPAFLGTVAMMAHTERREPVAARPHTDLMAEATGRLPRFLRRRFLRLVDDYRAGHVTREAGVVDFEELGEQMRRLALEAGHRMVAAGLLAEPGEVVLLGFDELLGWLRGEPVDVAGIVERRRRARHRALAAWQPERDPVKPGSGMTGVAASPGITSGPVRVISGPAEFKRLRPGDVLVCQATDPAWTPLFASASAVVAETGGLLSHAAIVAREYGIPAVLGVLEVTTRLHDGQVVTVDGSAGRVRTEETPRSVAR</sequence>
<feature type="domain" description="Pyruvate phosphate dikinase AMP/ATP-binding" evidence="16">
    <location>
        <begin position="14"/>
        <end position="296"/>
    </location>
</feature>
<dbReference type="InterPro" id="IPR013815">
    <property type="entry name" value="ATP_grasp_subdomain_1"/>
</dbReference>
<evidence type="ECO:0000256" key="1">
    <source>
        <dbReference type="ARBA" id="ARBA00001946"/>
    </source>
</evidence>
<evidence type="ECO:0000256" key="9">
    <source>
        <dbReference type="ARBA" id="ARBA00022741"/>
    </source>
</evidence>
<comment type="function">
    <text evidence="2">Catalyzes the phosphorylation of pyruvate to phosphoenolpyruvate.</text>
</comment>
<evidence type="ECO:0000256" key="7">
    <source>
        <dbReference type="ARBA" id="ARBA00022679"/>
    </source>
</evidence>
<keyword evidence="12" id="KW-0460">Magnesium</keyword>
<proteinExistence type="inferred from homology"/>
<dbReference type="GeneID" id="64408348"/>
<dbReference type="RefSeq" id="WP_061787507.1">
    <property type="nucleotide sequence ID" value="NZ_LR134406.1"/>
</dbReference>
<evidence type="ECO:0000256" key="12">
    <source>
        <dbReference type="ARBA" id="ARBA00022842"/>
    </source>
</evidence>
<evidence type="ECO:0000259" key="16">
    <source>
        <dbReference type="Pfam" id="PF01326"/>
    </source>
</evidence>
<evidence type="ECO:0000256" key="14">
    <source>
        <dbReference type="ARBA" id="ARBA00047700"/>
    </source>
</evidence>
<evidence type="ECO:0000256" key="13">
    <source>
        <dbReference type="ARBA" id="ARBA00033470"/>
    </source>
</evidence>
<protein>
    <recommendedName>
        <fullName evidence="6">Phosphoenolpyruvate synthase</fullName>
        <ecNumber evidence="5">2.7.9.2</ecNumber>
    </recommendedName>
    <alternativeName>
        <fullName evidence="13">Pyruvate, water dikinase</fullName>
    </alternativeName>
</protein>
<keyword evidence="10" id="KW-0418">Kinase</keyword>
<dbReference type="PANTHER" id="PTHR43030:SF1">
    <property type="entry name" value="PHOSPHOENOLPYRUVATE SYNTHASE"/>
    <property type="match status" value="1"/>
</dbReference>